<dbReference type="InterPro" id="IPR006464">
    <property type="entry name" value="AcTrfase_RimI/Ard1"/>
</dbReference>
<dbReference type="EMBL" id="AP011640">
    <property type="protein sequence ID" value="BAL52823.1"/>
    <property type="molecule type" value="Genomic_DNA"/>
</dbReference>
<reference evidence="6" key="2">
    <citation type="journal article" date="2012" name="PLoS ONE">
        <title>A Deeply Branching Thermophilic Bacterium with an Ancient Acetyl-CoA Pathway Dominates a Subsurface Ecosystem.</title>
        <authorList>
            <person name="Takami H."/>
            <person name="Noguchi H."/>
            <person name="Takaki Y."/>
            <person name="Uchiyama I."/>
            <person name="Toyoda A."/>
            <person name="Nishi S."/>
            <person name="Chee G.-J."/>
            <person name="Arai W."/>
            <person name="Nunoura T."/>
            <person name="Itoh T."/>
            <person name="Hattori M."/>
            <person name="Takai K."/>
        </authorList>
    </citation>
    <scope>NUCLEOTIDE SEQUENCE</scope>
</reference>
<dbReference type="InterPro" id="IPR000182">
    <property type="entry name" value="GNAT_dom"/>
</dbReference>
<dbReference type="SUPFAM" id="SSF55729">
    <property type="entry name" value="Acyl-CoA N-acyltransferases (Nat)"/>
    <property type="match status" value="1"/>
</dbReference>
<feature type="domain" description="N-acetyltransferase" evidence="5">
    <location>
        <begin position="3"/>
        <end position="146"/>
    </location>
</feature>
<dbReference type="PANTHER" id="PTHR43420">
    <property type="entry name" value="ACETYLTRANSFERASE"/>
    <property type="match status" value="1"/>
</dbReference>
<evidence type="ECO:0000256" key="1">
    <source>
        <dbReference type="ARBA" id="ARBA00005395"/>
    </source>
</evidence>
<comment type="similarity">
    <text evidence="1">Belongs to the acetyltransferase family. RimI subfamily.</text>
</comment>
<dbReference type="Pfam" id="PF00583">
    <property type="entry name" value="Acetyltransf_1"/>
    <property type="match status" value="1"/>
</dbReference>
<proteinExistence type="inferred from homology"/>
<keyword evidence="3 6" id="KW-0808">Transferase</keyword>
<sequence>MTITIEPMREEHLPEVMQIERRVFQPGWSEEAFRRDLRNSAAFYLVLRVDGKIVGYAGGWFVVDEIHITNIAIVPEYREQGLGRRLLHRLLSIARERGMRRATLEVRIGNIPAQNLYKKFGFRPVGVRKRYYDDGEDALIMWLEDMDTPEYGAFLKQMGSTG</sequence>
<protein>
    <submittedName>
        <fullName evidence="6">Ribosomal-protein-alanine acetyltransferase</fullName>
    </submittedName>
</protein>
<dbReference type="InterPro" id="IPR016181">
    <property type="entry name" value="Acyl_CoA_acyltransferase"/>
</dbReference>
<evidence type="ECO:0000256" key="3">
    <source>
        <dbReference type="ARBA" id="ARBA00022679"/>
    </source>
</evidence>
<keyword evidence="4" id="KW-0012">Acyltransferase</keyword>
<reference evidence="6" key="1">
    <citation type="journal article" date="2005" name="Environ. Microbiol.">
        <title>Genetic and functional properties of uncultivated thermophilic crenarchaeotes from a subsurface gold mine as revealed by analysis of genome fragments.</title>
        <authorList>
            <person name="Nunoura T."/>
            <person name="Hirayama H."/>
            <person name="Takami H."/>
            <person name="Oida H."/>
            <person name="Nishi S."/>
            <person name="Shimamura S."/>
            <person name="Suzuki Y."/>
            <person name="Inagaki F."/>
            <person name="Takai K."/>
            <person name="Nealson K.H."/>
            <person name="Horikoshi K."/>
        </authorList>
    </citation>
    <scope>NUCLEOTIDE SEQUENCE</scope>
</reference>
<gene>
    <name evidence="6" type="ORF">HGMM_F03C06C28</name>
</gene>
<dbReference type="InterPro" id="IPR050680">
    <property type="entry name" value="YpeA/RimI_acetyltransf"/>
</dbReference>
<dbReference type="AlphaFoldDB" id="H5S9I7"/>
<name>H5S9I7_9ZZZZ</name>
<dbReference type="GO" id="GO:0008080">
    <property type="term" value="F:N-acetyltransferase activity"/>
    <property type="evidence" value="ECO:0007669"/>
    <property type="project" value="InterPro"/>
</dbReference>
<evidence type="ECO:0000313" key="6">
    <source>
        <dbReference type="EMBL" id="BAL52823.1"/>
    </source>
</evidence>
<dbReference type="PROSITE" id="PS51186">
    <property type="entry name" value="GNAT"/>
    <property type="match status" value="1"/>
</dbReference>
<evidence type="ECO:0000259" key="5">
    <source>
        <dbReference type="PROSITE" id="PS51186"/>
    </source>
</evidence>
<dbReference type="CDD" id="cd04301">
    <property type="entry name" value="NAT_SF"/>
    <property type="match status" value="1"/>
</dbReference>
<dbReference type="PANTHER" id="PTHR43420:SF44">
    <property type="entry name" value="ACETYLTRANSFERASE YPEA"/>
    <property type="match status" value="1"/>
</dbReference>
<evidence type="ECO:0000256" key="2">
    <source>
        <dbReference type="ARBA" id="ARBA00022490"/>
    </source>
</evidence>
<organism evidence="6">
    <name type="scientific">uncultured prokaryote</name>
    <dbReference type="NCBI Taxonomy" id="198431"/>
    <lineage>
        <taxon>unclassified sequences</taxon>
        <taxon>environmental samples</taxon>
    </lineage>
</organism>
<accession>H5S9I7</accession>
<dbReference type="NCBIfam" id="TIGR01575">
    <property type="entry name" value="rimI"/>
    <property type="match status" value="1"/>
</dbReference>
<dbReference type="Gene3D" id="3.40.630.30">
    <property type="match status" value="1"/>
</dbReference>
<keyword evidence="2" id="KW-0963">Cytoplasm</keyword>
<evidence type="ECO:0000256" key="4">
    <source>
        <dbReference type="ARBA" id="ARBA00023315"/>
    </source>
</evidence>